<keyword evidence="1" id="KW-0472">Membrane</keyword>
<proteinExistence type="predicted"/>
<dbReference type="InterPro" id="IPR002931">
    <property type="entry name" value="Transglutaminase-like"/>
</dbReference>
<dbReference type="Gene3D" id="3.10.620.30">
    <property type="match status" value="1"/>
</dbReference>
<evidence type="ECO:0000313" key="3">
    <source>
        <dbReference type="EMBL" id="MEA9354750.1"/>
    </source>
</evidence>
<feature type="transmembrane region" description="Helical" evidence="1">
    <location>
        <begin position="5"/>
        <end position="20"/>
    </location>
</feature>
<dbReference type="Pfam" id="PF11992">
    <property type="entry name" value="TgpA_N"/>
    <property type="match status" value="1"/>
</dbReference>
<keyword evidence="4" id="KW-1185">Reference proteome</keyword>
<dbReference type="SMART" id="SM00460">
    <property type="entry name" value="TGc"/>
    <property type="match status" value="1"/>
</dbReference>
<dbReference type="Proteomes" id="UP001302274">
    <property type="component" value="Unassembled WGS sequence"/>
</dbReference>
<dbReference type="EMBL" id="JAYGJQ010000001">
    <property type="protein sequence ID" value="MEA9354750.1"/>
    <property type="molecule type" value="Genomic_DNA"/>
</dbReference>
<feature type="transmembrane region" description="Helical" evidence="1">
    <location>
        <begin position="149"/>
        <end position="167"/>
    </location>
</feature>
<dbReference type="PANTHER" id="PTHR42736:SF1">
    <property type="entry name" value="PROTEIN-GLUTAMINE GAMMA-GLUTAMYLTRANSFERASE"/>
    <property type="match status" value="1"/>
</dbReference>
<dbReference type="RefSeq" id="WP_323574233.1">
    <property type="nucleotide sequence ID" value="NZ_JAYGJQ010000001.1"/>
</dbReference>
<feature type="transmembrane region" description="Helical" evidence="1">
    <location>
        <begin position="26"/>
        <end position="42"/>
    </location>
</feature>
<evidence type="ECO:0000256" key="1">
    <source>
        <dbReference type="SAM" id="Phobius"/>
    </source>
</evidence>
<feature type="transmembrane region" description="Helical" evidence="1">
    <location>
        <begin position="63"/>
        <end position="87"/>
    </location>
</feature>
<dbReference type="SUPFAM" id="SSF54001">
    <property type="entry name" value="Cysteine proteinases"/>
    <property type="match status" value="1"/>
</dbReference>
<reference evidence="3 4" key="1">
    <citation type="submission" date="2023-11" db="EMBL/GenBank/DDBJ databases">
        <title>A Novel Polar Bacteriovorax (B. antarcticus) Isolated from the Biocrust in Antarctica.</title>
        <authorList>
            <person name="Mun W."/>
            <person name="Choi S.Y."/>
            <person name="Mitchell R.J."/>
        </authorList>
    </citation>
    <scope>NUCLEOTIDE SEQUENCE [LARGE SCALE GENOMIC DNA]</scope>
    <source>
        <strain evidence="3 4">PP10</strain>
    </source>
</reference>
<keyword evidence="1" id="KW-0812">Transmembrane</keyword>
<dbReference type="InterPro" id="IPR052901">
    <property type="entry name" value="Bact_TGase-like"/>
</dbReference>
<evidence type="ECO:0000313" key="4">
    <source>
        <dbReference type="Proteomes" id="UP001302274"/>
    </source>
</evidence>
<comment type="caution">
    <text evidence="3">The sequence shown here is derived from an EMBL/GenBank/DDBJ whole genome shotgun (WGS) entry which is preliminary data.</text>
</comment>
<dbReference type="InterPro" id="IPR038765">
    <property type="entry name" value="Papain-like_cys_pep_sf"/>
</dbReference>
<feature type="domain" description="Transglutaminase-like" evidence="2">
    <location>
        <begin position="384"/>
        <end position="455"/>
    </location>
</feature>
<keyword evidence="1" id="KW-1133">Transmembrane helix</keyword>
<sequence length="619" mass="70979">MKLKLITAFIIAINVLLLIQDIPPNIIILTVASLALSFIVAGKKLRTFFKVAFLVGSIVLLRYHFKTLLVTECGVSFALILSSLKFWELDEERDHFNMFLILSLCECCIFLLNPTFVIFSFGLAKMLFFFYYILKIRNYDISLLNPKRLLLLVTPSIILSLILFYTFPRFTQGFVNTSDMQYIVSGGNSRIDFKQLGPLNTSGETAFKTFGLGESNLPVKLLYWRTAVLWHLSNQEWSTSNSNLRQETPVLTNTKLKYDVEVFSNLKDLMPVLDGVSSVINSSLPYNSYSDGSYKLKTISRANLTYSLVGTYGNRLQESSDLMLKKGLKLRSQRKDEISKAYFANATNSPVDEERLKELIKIFKGKIFQYSTTPPMYNTVEDFLLTGKDGYCSHFASAFTYLARVYNLPARMVVGYLGGELNPYDNSVLVKEMDAHAWVEVFLQNKGWVKVDPTALVAPERITMSAQEFNNKLNPYITILNFQINRDLFSSATLNNLSLWLDSLNTKFSTDILNFDREKQLAVLRSLTPGNLSVGWIFALSLSAFLMIFWLIFYFYGKKKVNPNQKRYQRFLKKMQSHGLSKAQYETISQFQIRCARNLPSDVNYIDREVGHYLDSFYK</sequence>
<dbReference type="PANTHER" id="PTHR42736">
    <property type="entry name" value="PROTEIN-GLUTAMINE GAMMA-GLUTAMYLTRANSFERASE"/>
    <property type="match status" value="1"/>
</dbReference>
<protein>
    <submittedName>
        <fullName evidence="3">DUF3488 and transglutaminase-like domain-containing protein</fullName>
    </submittedName>
</protein>
<dbReference type="InterPro" id="IPR021878">
    <property type="entry name" value="TgpA_N"/>
</dbReference>
<gene>
    <name evidence="3" type="ORF">SHI21_00945</name>
</gene>
<evidence type="ECO:0000259" key="2">
    <source>
        <dbReference type="SMART" id="SM00460"/>
    </source>
</evidence>
<accession>A0ABU5VSW1</accession>
<dbReference type="Pfam" id="PF01841">
    <property type="entry name" value="Transglut_core"/>
    <property type="match status" value="1"/>
</dbReference>
<feature type="transmembrane region" description="Helical" evidence="1">
    <location>
        <begin position="534"/>
        <end position="557"/>
    </location>
</feature>
<feature type="transmembrane region" description="Helical" evidence="1">
    <location>
        <begin position="99"/>
        <end position="128"/>
    </location>
</feature>
<name>A0ABU5VSW1_9BACT</name>
<organism evidence="3 4">
    <name type="scientific">Bacteriovorax antarcticus</name>
    <dbReference type="NCBI Taxonomy" id="3088717"/>
    <lineage>
        <taxon>Bacteria</taxon>
        <taxon>Pseudomonadati</taxon>
        <taxon>Bdellovibrionota</taxon>
        <taxon>Bacteriovoracia</taxon>
        <taxon>Bacteriovoracales</taxon>
        <taxon>Bacteriovoracaceae</taxon>
        <taxon>Bacteriovorax</taxon>
    </lineage>
</organism>